<evidence type="ECO:0000313" key="1">
    <source>
        <dbReference type="EMBL" id="MBX35471.1"/>
    </source>
</evidence>
<accession>A0A2P2MZ07</accession>
<name>A0A2P2MZ07_RHIMU</name>
<dbReference type="AlphaFoldDB" id="A0A2P2MZ07"/>
<dbReference type="EMBL" id="GGEC01054987">
    <property type="protein sequence ID" value="MBX35471.1"/>
    <property type="molecule type" value="Transcribed_RNA"/>
</dbReference>
<protein>
    <submittedName>
        <fullName evidence="1">Uncharacterized protein</fullName>
    </submittedName>
</protein>
<reference evidence="1" key="1">
    <citation type="submission" date="2018-02" db="EMBL/GenBank/DDBJ databases">
        <title>Rhizophora mucronata_Transcriptome.</title>
        <authorList>
            <person name="Meera S.P."/>
            <person name="Sreeshan A."/>
            <person name="Augustine A."/>
        </authorList>
    </citation>
    <scope>NUCLEOTIDE SEQUENCE</scope>
    <source>
        <tissue evidence="1">Leaf</tissue>
    </source>
</reference>
<organism evidence="1">
    <name type="scientific">Rhizophora mucronata</name>
    <name type="common">Asiatic mangrove</name>
    <dbReference type="NCBI Taxonomy" id="61149"/>
    <lineage>
        <taxon>Eukaryota</taxon>
        <taxon>Viridiplantae</taxon>
        <taxon>Streptophyta</taxon>
        <taxon>Embryophyta</taxon>
        <taxon>Tracheophyta</taxon>
        <taxon>Spermatophyta</taxon>
        <taxon>Magnoliopsida</taxon>
        <taxon>eudicotyledons</taxon>
        <taxon>Gunneridae</taxon>
        <taxon>Pentapetalae</taxon>
        <taxon>rosids</taxon>
        <taxon>fabids</taxon>
        <taxon>Malpighiales</taxon>
        <taxon>Rhizophoraceae</taxon>
        <taxon>Rhizophora</taxon>
    </lineage>
</organism>
<proteinExistence type="predicted"/>
<sequence length="69" mass="7636">MDCQSGVVISSLKSRPKFCLLVGYCGNHLESLVVRKWMDVVLIQASNIPALEAVITPRLRVNLRGQQAL</sequence>